<dbReference type="PANTHER" id="PTHR31357">
    <property type="entry name" value="SERPENTINE RECEPTOR CLASS ALPHA-10"/>
    <property type="match status" value="1"/>
</dbReference>
<dbReference type="Proteomes" id="UP000580250">
    <property type="component" value="Unassembled WGS sequence"/>
</dbReference>
<dbReference type="GO" id="GO:0016020">
    <property type="term" value="C:membrane"/>
    <property type="evidence" value="ECO:0007669"/>
    <property type="project" value="UniProtKB-SubCell"/>
</dbReference>
<sequence>MTSINLTTKINLTSLAIDLEQSLLSPAYVIVLRTEIVLLFTILVVDIRIDTAIFKETYCYSYKSFGWPLYWEAYKFHNSTIRFDLSKLLFVSIVVLYSIHSATQFATVLRYFVLLLYYKDPHELLAPLWLVSLLVGSFYIQVICYPSLHFCVMLERLRATLFLNKYENEGRKLAIFMITITWATSIGFMTFIILEAYADPSMEILGALYLTTKSTSEILIYVNILTTIMVIITAFSDWRITIMNRRIQESRARVTDYSLSISFQLNENLLSMRLILPLDIAYATIYLLYNSLVVLLRSYRDELSAATYVFYYNVLNMVINLKFVFLSGSTLKTYTPKTYTLKTFYPEDLQLFDQLKLFFYKFNRRSSSSPR</sequence>
<evidence type="ECO:0000313" key="7">
    <source>
        <dbReference type="EMBL" id="CAD2155755.1"/>
    </source>
</evidence>
<proteinExistence type="inferred from homology"/>
<feature type="transmembrane region" description="Helical" evidence="6">
    <location>
        <begin position="270"/>
        <end position="289"/>
    </location>
</feature>
<organism evidence="7 8">
    <name type="scientific">Meloidogyne enterolobii</name>
    <name type="common">Root-knot nematode worm</name>
    <name type="synonym">Meloidogyne mayaguensis</name>
    <dbReference type="NCBI Taxonomy" id="390850"/>
    <lineage>
        <taxon>Eukaryota</taxon>
        <taxon>Metazoa</taxon>
        <taxon>Ecdysozoa</taxon>
        <taxon>Nematoda</taxon>
        <taxon>Chromadorea</taxon>
        <taxon>Rhabditida</taxon>
        <taxon>Tylenchina</taxon>
        <taxon>Tylenchomorpha</taxon>
        <taxon>Tylenchoidea</taxon>
        <taxon>Meloidogynidae</taxon>
        <taxon>Meloidogyninae</taxon>
        <taxon>Meloidogyne</taxon>
    </lineage>
</organism>
<feature type="transmembrane region" description="Helical" evidence="6">
    <location>
        <begin position="309"/>
        <end position="328"/>
    </location>
</feature>
<evidence type="ECO:0000256" key="2">
    <source>
        <dbReference type="ARBA" id="ARBA00022692"/>
    </source>
</evidence>
<keyword evidence="2 6" id="KW-0812">Transmembrane</keyword>
<evidence type="ECO:0000313" key="8">
    <source>
        <dbReference type="Proteomes" id="UP000580250"/>
    </source>
</evidence>
<protein>
    <submittedName>
        <fullName evidence="7">Uncharacterized protein</fullName>
    </submittedName>
</protein>
<feature type="transmembrane region" description="Helical" evidence="6">
    <location>
        <begin position="218"/>
        <end position="238"/>
    </location>
</feature>
<evidence type="ECO:0000256" key="4">
    <source>
        <dbReference type="ARBA" id="ARBA00023136"/>
    </source>
</evidence>
<gene>
    <name evidence="7" type="ORF">MENT_LOCUS11982</name>
</gene>
<name>A0A6V7UFA7_MELEN</name>
<feature type="transmembrane region" description="Helical" evidence="6">
    <location>
        <begin position="88"/>
        <end position="117"/>
    </location>
</feature>
<comment type="subcellular location">
    <subcellularLocation>
        <location evidence="1">Membrane</location>
        <topology evidence="1">Multi-pass membrane protein</topology>
    </subcellularLocation>
</comment>
<dbReference type="InterPro" id="IPR019408">
    <property type="entry name" value="7TM_GPCR_serpentine_rcpt_Srab"/>
</dbReference>
<evidence type="ECO:0000256" key="3">
    <source>
        <dbReference type="ARBA" id="ARBA00022989"/>
    </source>
</evidence>
<comment type="similarity">
    <text evidence="5">Belongs to the nematode receptor-like protein sra family.</text>
</comment>
<dbReference type="EMBL" id="CAJEWN010000060">
    <property type="protein sequence ID" value="CAD2155755.1"/>
    <property type="molecule type" value="Genomic_DNA"/>
</dbReference>
<feature type="transmembrane region" description="Helical" evidence="6">
    <location>
        <begin position="129"/>
        <end position="152"/>
    </location>
</feature>
<feature type="transmembrane region" description="Helical" evidence="6">
    <location>
        <begin position="173"/>
        <end position="198"/>
    </location>
</feature>
<evidence type="ECO:0000256" key="5">
    <source>
        <dbReference type="ARBA" id="ARBA00037994"/>
    </source>
</evidence>
<comment type="caution">
    <text evidence="7">The sequence shown here is derived from an EMBL/GenBank/DDBJ whole genome shotgun (WGS) entry which is preliminary data.</text>
</comment>
<reference evidence="7 8" key="1">
    <citation type="submission" date="2020-08" db="EMBL/GenBank/DDBJ databases">
        <authorList>
            <person name="Koutsovoulos G."/>
            <person name="Danchin GJ E."/>
        </authorList>
    </citation>
    <scope>NUCLEOTIDE SEQUENCE [LARGE SCALE GENOMIC DNA]</scope>
</reference>
<keyword evidence="4 6" id="KW-0472">Membrane</keyword>
<dbReference type="InterPro" id="IPR051080">
    <property type="entry name" value="Nematode_rcpt-like_serp_alpha"/>
</dbReference>
<dbReference type="PANTHER" id="PTHR31357:SF5">
    <property type="entry name" value="SERPENTINE RECEPTOR CLASS ALPHA-1-RELATED"/>
    <property type="match status" value="1"/>
</dbReference>
<accession>A0A6V7UFA7</accession>
<evidence type="ECO:0000256" key="1">
    <source>
        <dbReference type="ARBA" id="ARBA00004141"/>
    </source>
</evidence>
<dbReference type="AlphaFoldDB" id="A0A6V7UFA7"/>
<feature type="transmembrane region" description="Helical" evidence="6">
    <location>
        <begin position="27"/>
        <end position="45"/>
    </location>
</feature>
<dbReference type="OrthoDB" id="5876551at2759"/>
<evidence type="ECO:0000256" key="6">
    <source>
        <dbReference type="SAM" id="Phobius"/>
    </source>
</evidence>
<dbReference type="Pfam" id="PF10292">
    <property type="entry name" value="7TM_GPCR_Srab"/>
    <property type="match status" value="1"/>
</dbReference>
<keyword evidence="3 6" id="KW-1133">Transmembrane helix</keyword>
<dbReference type="GO" id="GO:0004984">
    <property type="term" value="F:olfactory receptor activity"/>
    <property type="evidence" value="ECO:0007669"/>
    <property type="project" value="TreeGrafter"/>
</dbReference>